<keyword evidence="2" id="KW-1185">Reference proteome</keyword>
<proteinExistence type="predicted"/>
<evidence type="ECO:0000313" key="2">
    <source>
        <dbReference type="Proteomes" id="UP000243140"/>
    </source>
</evidence>
<protein>
    <recommendedName>
        <fullName evidence="3">HTH merR-type domain-containing protein</fullName>
    </recommendedName>
</protein>
<comment type="caution">
    <text evidence="1">The sequence shown here is derived from an EMBL/GenBank/DDBJ whole genome shotgun (WGS) entry which is preliminary data.</text>
</comment>
<accession>A0ABX3ST16</accession>
<sequence>MAKQSGVASTTLANWAAREQAPLATVQAPSGDAMYTWRHLLGFCRANPKLHATRQVLEQYRERFATDPLSHPPEQSTSIEAAAGAGSQVATVGPSSGDGATLRSALQDLKTQVDEHSAVVAAAVKLADHAAGVQQTLVASVALLEAAVAALPGNGS</sequence>
<name>A0ABX3ST16_MYCMA</name>
<dbReference type="Proteomes" id="UP000243140">
    <property type="component" value="Unassembled WGS sequence"/>
</dbReference>
<evidence type="ECO:0000313" key="1">
    <source>
        <dbReference type="EMBL" id="ORA83658.1"/>
    </source>
</evidence>
<evidence type="ECO:0008006" key="3">
    <source>
        <dbReference type="Google" id="ProtNLM"/>
    </source>
</evidence>
<reference evidence="1 2" key="1">
    <citation type="submission" date="2017-02" db="EMBL/GenBank/DDBJ databases">
        <title>The new phylogeny of genus Mycobacterium.</title>
        <authorList>
            <person name="Tortoli E."/>
            <person name="Trovato A."/>
            <person name="Cirillo D.M."/>
        </authorList>
    </citation>
    <scope>NUCLEOTIDE SEQUENCE [LARGE SCALE GENOMIC DNA]</scope>
    <source>
        <strain evidence="1 2">IP1130001</strain>
    </source>
</reference>
<dbReference type="EMBL" id="MVHV01000007">
    <property type="protein sequence ID" value="ORA83658.1"/>
    <property type="molecule type" value="Genomic_DNA"/>
</dbReference>
<organism evidence="1 2">
    <name type="scientific">Mycobacterium malmoense</name>
    <dbReference type="NCBI Taxonomy" id="1780"/>
    <lineage>
        <taxon>Bacteria</taxon>
        <taxon>Bacillati</taxon>
        <taxon>Actinomycetota</taxon>
        <taxon>Actinomycetes</taxon>
        <taxon>Mycobacteriales</taxon>
        <taxon>Mycobacteriaceae</taxon>
        <taxon>Mycobacterium</taxon>
    </lineage>
</organism>
<gene>
    <name evidence="1" type="ORF">BST29_08950</name>
</gene>